<sequence>MGSSQLPTPTSVAEKQEKLKNSSSGGLMSSTGKRIKGRLSTNTWLLGPTRRDAASTRVGDAVSYLLKAITTKQSSQSSQSDSRTKVRATLHKLADRQSCRAQLIQSAIPTSDALSCFFKYFTSRQGFLSHDQGGPNCGRGLTGSLGASRNKAAALNNRQCHQQRAWDRQTALRALGGSDKPQQCEELRKIKGEEY</sequence>
<gene>
    <name evidence="2" type="ORF">Anapl_09242</name>
</gene>
<name>R0M2Y2_ANAPL</name>
<evidence type="ECO:0000313" key="3">
    <source>
        <dbReference type="Proteomes" id="UP000296049"/>
    </source>
</evidence>
<proteinExistence type="predicted"/>
<dbReference type="Proteomes" id="UP000296049">
    <property type="component" value="Unassembled WGS sequence"/>
</dbReference>
<evidence type="ECO:0000256" key="1">
    <source>
        <dbReference type="SAM" id="MobiDB-lite"/>
    </source>
</evidence>
<feature type="region of interest" description="Disordered" evidence="1">
    <location>
        <begin position="1"/>
        <end position="34"/>
    </location>
</feature>
<evidence type="ECO:0000313" key="2">
    <source>
        <dbReference type="EMBL" id="EOB08450.1"/>
    </source>
</evidence>
<dbReference type="AlphaFoldDB" id="R0M2Y2"/>
<organism evidence="2 3">
    <name type="scientific">Anas platyrhynchos</name>
    <name type="common">Mallard</name>
    <name type="synonym">Anas boschas</name>
    <dbReference type="NCBI Taxonomy" id="8839"/>
    <lineage>
        <taxon>Eukaryota</taxon>
        <taxon>Metazoa</taxon>
        <taxon>Chordata</taxon>
        <taxon>Craniata</taxon>
        <taxon>Vertebrata</taxon>
        <taxon>Euteleostomi</taxon>
        <taxon>Archelosauria</taxon>
        <taxon>Archosauria</taxon>
        <taxon>Dinosauria</taxon>
        <taxon>Saurischia</taxon>
        <taxon>Theropoda</taxon>
        <taxon>Coelurosauria</taxon>
        <taxon>Aves</taxon>
        <taxon>Neognathae</taxon>
        <taxon>Galloanserae</taxon>
        <taxon>Anseriformes</taxon>
        <taxon>Anatidae</taxon>
        <taxon>Anatinae</taxon>
        <taxon>Anas</taxon>
    </lineage>
</organism>
<dbReference type="EMBL" id="KB742446">
    <property type="protein sequence ID" value="EOB08450.1"/>
    <property type="molecule type" value="Genomic_DNA"/>
</dbReference>
<reference evidence="3" key="1">
    <citation type="journal article" date="2013" name="Nat. Genet.">
        <title>The duck genome and transcriptome provide insight into an avian influenza virus reservoir species.</title>
        <authorList>
            <person name="Huang Y."/>
            <person name="Li Y."/>
            <person name="Burt D.W."/>
            <person name="Chen H."/>
            <person name="Zhang Y."/>
            <person name="Qian W."/>
            <person name="Kim H."/>
            <person name="Gan S."/>
            <person name="Zhao Y."/>
            <person name="Li J."/>
            <person name="Yi K."/>
            <person name="Feng H."/>
            <person name="Zhu P."/>
            <person name="Li B."/>
            <person name="Liu Q."/>
            <person name="Fairley S."/>
            <person name="Magor K.E."/>
            <person name="Du Z."/>
            <person name="Hu X."/>
            <person name="Goodman L."/>
            <person name="Tafer H."/>
            <person name="Vignal A."/>
            <person name="Lee T."/>
            <person name="Kim K.W."/>
            <person name="Sheng Z."/>
            <person name="An Y."/>
            <person name="Searle S."/>
            <person name="Herrero J."/>
            <person name="Groenen M.A."/>
            <person name="Crooijmans R.P."/>
            <person name="Faraut T."/>
            <person name="Cai Q."/>
            <person name="Webster R.G."/>
            <person name="Aldridge J.R."/>
            <person name="Warren W.C."/>
            <person name="Bartschat S."/>
            <person name="Kehr S."/>
            <person name="Marz M."/>
            <person name="Stadler P.F."/>
            <person name="Smith J."/>
            <person name="Kraus R.H."/>
            <person name="Zhao Y."/>
            <person name="Ren L."/>
            <person name="Fei J."/>
            <person name="Morisson M."/>
            <person name="Kaiser P."/>
            <person name="Griffin D.K."/>
            <person name="Rao M."/>
            <person name="Pitel F."/>
            <person name="Wang J."/>
            <person name="Li N."/>
        </authorList>
    </citation>
    <scope>NUCLEOTIDE SEQUENCE [LARGE SCALE GENOMIC DNA]</scope>
</reference>
<accession>R0M2Y2</accession>
<feature type="compositionally biased region" description="Polar residues" evidence="1">
    <location>
        <begin position="21"/>
        <end position="32"/>
    </location>
</feature>
<protein>
    <submittedName>
        <fullName evidence="2">Uncharacterized protein</fullName>
    </submittedName>
</protein>
<feature type="compositionally biased region" description="Polar residues" evidence="1">
    <location>
        <begin position="1"/>
        <end position="13"/>
    </location>
</feature>
<keyword evidence="3" id="KW-1185">Reference proteome</keyword>